<dbReference type="SUPFAM" id="SSF54189">
    <property type="entry name" value="Ribosomal proteins S24e, L23 and L15e"/>
    <property type="match status" value="1"/>
</dbReference>
<evidence type="ECO:0000256" key="6">
    <source>
        <dbReference type="SAM" id="MobiDB-lite"/>
    </source>
</evidence>
<dbReference type="InterPro" id="IPR018098">
    <property type="entry name" value="Ribosomal_eS24_CS"/>
</dbReference>
<dbReference type="GO" id="GO:1990904">
    <property type="term" value="C:ribonucleoprotein complex"/>
    <property type="evidence" value="ECO:0007669"/>
    <property type="project" value="UniProtKB-KW"/>
</dbReference>
<dbReference type="GO" id="GO:0003735">
    <property type="term" value="F:structural constituent of ribosome"/>
    <property type="evidence" value="ECO:0007669"/>
    <property type="project" value="InterPro"/>
</dbReference>
<evidence type="ECO:0000256" key="3">
    <source>
        <dbReference type="ARBA" id="ARBA00023274"/>
    </source>
</evidence>
<sequence>MADSQVTLRTRKFIRNPLLGRRQMVVDVLHPNRANVSKDELRGKLGELYKAKKEDVSVFGFRTHYGGGKSTGFALIYDTPEAMKKFEPHYRLVRYGMASKIEKASRQQRKQRKNRSKELRGTAKTKGAAKKDKK</sequence>
<keyword evidence="8" id="KW-1185">Reference proteome</keyword>
<dbReference type="Gene3D" id="3.30.70.3370">
    <property type="match status" value="1"/>
</dbReference>
<dbReference type="EMBL" id="MCFA01000257">
    <property type="protein sequence ID" value="ORX96439.1"/>
    <property type="molecule type" value="Genomic_DNA"/>
</dbReference>
<dbReference type="GO" id="GO:0005840">
    <property type="term" value="C:ribosome"/>
    <property type="evidence" value="ECO:0007669"/>
    <property type="project" value="UniProtKB-KW"/>
</dbReference>
<dbReference type="PROSITE" id="PS00529">
    <property type="entry name" value="RIBOSOMAL_S24E"/>
    <property type="match status" value="1"/>
</dbReference>
<accession>A0A1Y1YEM6</accession>
<dbReference type="STRING" id="1231657.A0A1Y1YEM6"/>
<feature type="compositionally biased region" description="Basic residues" evidence="6">
    <location>
        <begin position="106"/>
        <end position="115"/>
    </location>
</feature>
<evidence type="ECO:0000256" key="5">
    <source>
        <dbReference type="RuleBase" id="RU004383"/>
    </source>
</evidence>
<reference evidence="7 8" key="1">
    <citation type="submission" date="2016-07" db="EMBL/GenBank/DDBJ databases">
        <title>Pervasive Adenine N6-methylation of Active Genes in Fungi.</title>
        <authorList>
            <consortium name="DOE Joint Genome Institute"/>
            <person name="Mondo S.J."/>
            <person name="Dannebaum R.O."/>
            <person name="Kuo R.C."/>
            <person name="Labutti K."/>
            <person name="Haridas S."/>
            <person name="Kuo A."/>
            <person name="Salamov A."/>
            <person name="Ahrendt S.R."/>
            <person name="Lipzen A."/>
            <person name="Sullivan W."/>
            <person name="Andreopoulos W.B."/>
            <person name="Clum A."/>
            <person name="Lindquist E."/>
            <person name="Daum C."/>
            <person name="Ramamoorthy G.K."/>
            <person name="Gryganskyi A."/>
            <person name="Culley D."/>
            <person name="Magnuson J.K."/>
            <person name="James T.Y."/>
            <person name="O'Malley M.A."/>
            <person name="Stajich J.E."/>
            <person name="Spatafora J.W."/>
            <person name="Visel A."/>
            <person name="Grigoriev I.V."/>
        </authorList>
    </citation>
    <scope>NUCLEOTIDE SEQUENCE [LARGE SCALE GENOMIC DNA]</scope>
    <source>
        <strain evidence="7 8">CBS 115471</strain>
    </source>
</reference>
<dbReference type="HAMAP" id="MF_00545">
    <property type="entry name" value="Ribosomal_eS24"/>
    <property type="match status" value="1"/>
</dbReference>
<dbReference type="Pfam" id="PF01282">
    <property type="entry name" value="Ribosomal_S24e"/>
    <property type="match status" value="1"/>
</dbReference>
<organism evidence="7 8">
    <name type="scientific">Clohesyomyces aquaticus</name>
    <dbReference type="NCBI Taxonomy" id="1231657"/>
    <lineage>
        <taxon>Eukaryota</taxon>
        <taxon>Fungi</taxon>
        <taxon>Dikarya</taxon>
        <taxon>Ascomycota</taxon>
        <taxon>Pezizomycotina</taxon>
        <taxon>Dothideomycetes</taxon>
        <taxon>Pleosporomycetidae</taxon>
        <taxon>Pleosporales</taxon>
        <taxon>Lindgomycetaceae</taxon>
        <taxon>Clohesyomyces</taxon>
    </lineage>
</organism>
<evidence type="ECO:0000256" key="1">
    <source>
        <dbReference type="ARBA" id="ARBA00009680"/>
    </source>
</evidence>
<dbReference type="InterPro" id="IPR053709">
    <property type="entry name" value="eRP_eS24_sf"/>
</dbReference>
<evidence type="ECO:0000256" key="2">
    <source>
        <dbReference type="ARBA" id="ARBA00022980"/>
    </source>
</evidence>
<evidence type="ECO:0000256" key="4">
    <source>
        <dbReference type="RuleBase" id="RU004381"/>
    </source>
</evidence>
<evidence type="ECO:0000313" key="8">
    <source>
        <dbReference type="Proteomes" id="UP000193144"/>
    </source>
</evidence>
<feature type="region of interest" description="Disordered" evidence="6">
    <location>
        <begin position="101"/>
        <end position="134"/>
    </location>
</feature>
<keyword evidence="2 4" id="KW-0689">Ribosomal protein</keyword>
<evidence type="ECO:0000313" key="7">
    <source>
        <dbReference type="EMBL" id="ORX96439.1"/>
    </source>
</evidence>
<dbReference type="InterPro" id="IPR012678">
    <property type="entry name" value="Ribosomal_uL23/eL15/eS24_sf"/>
</dbReference>
<comment type="similarity">
    <text evidence="1 4">Belongs to the eukaryotic ribosomal protein eS24 family.</text>
</comment>
<dbReference type="InterPro" id="IPR001976">
    <property type="entry name" value="Ribosomal_eS24"/>
</dbReference>
<proteinExistence type="inferred from homology"/>
<dbReference type="Proteomes" id="UP000193144">
    <property type="component" value="Unassembled WGS sequence"/>
</dbReference>
<gene>
    <name evidence="7" type="ORF">BCR34DRAFT_593872</name>
</gene>
<keyword evidence="3 4" id="KW-0687">Ribonucleoprotein</keyword>
<name>A0A1Y1YEM6_9PLEO</name>
<dbReference type="PANTHER" id="PTHR10496">
    <property type="entry name" value="40S RIBOSOMAL PROTEIN S24"/>
    <property type="match status" value="1"/>
</dbReference>
<comment type="caution">
    <text evidence="7">The sequence shown here is derived from an EMBL/GenBank/DDBJ whole genome shotgun (WGS) entry which is preliminary data.</text>
</comment>
<dbReference type="GO" id="GO:0006412">
    <property type="term" value="P:translation"/>
    <property type="evidence" value="ECO:0007669"/>
    <property type="project" value="InterPro"/>
</dbReference>
<dbReference type="AlphaFoldDB" id="A0A1Y1YEM6"/>
<dbReference type="OrthoDB" id="5571754at2759"/>
<protein>
    <recommendedName>
        <fullName evidence="5">40S ribosomal protein S24</fullName>
    </recommendedName>
</protein>
<dbReference type="FunFam" id="3.30.70.3370:FF:000001">
    <property type="entry name" value="40S ribosomal protein S24"/>
    <property type="match status" value="1"/>
</dbReference>